<sequence>MPAPAPLRRALGVLAVASATAALSGCAFLSQFTGAGEAQRDTEGQVVEGNESTDVFTLRVGDCLNDSGATEQVETVPTTPCDEPHDSEVYASVIMTEDDYPRQEAILERADVECLTEFEAFVGGSWDDSPYDFSYYFPTEGSWGEGDREILCVIYDPAGPVTGSLEGSAS</sequence>
<comment type="caution">
    <text evidence="3">The sequence shown here is derived from an EMBL/GenBank/DDBJ whole genome shotgun (WGS) entry which is preliminary data.</text>
</comment>
<dbReference type="RefSeq" id="WP_182490295.1">
    <property type="nucleotide sequence ID" value="NZ_BAAAOV010000014.1"/>
</dbReference>
<dbReference type="Pfam" id="PF13845">
    <property type="entry name" value="Septum_form"/>
    <property type="match status" value="1"/>
</dbReference>
<feature type="chain" id="PRO_5039655600" description="Septum formation-related domain-containing protein" evidence="1">
    <location>
        <begin position="22"/>
        <end position="170"/>
    </location>
</feature>
<organism evidence="3 4">
    <name type="scientific">Microcella alkalica</name>
    <dbReference type="NCBI Taxonomy" id="355930"/>
    <lineage>
        <taxon>Bacteria</taxon>
        <taxon>Bacillati</taxon>
        <taxon>Actinomycetota</taxon>
        <taxon>Actinomycetes</taxon>
        <taxon>Micrococcales</taxon>
        <taxon>Microbacteriaceae</taxon>
        <taxon>Microcella</taxon>
    </lineage>
</organism>
<evidence type="ECO:0000313" key="4">
    <source>
        <dbReference type="Proteomes" id="UP000585905"/>
    </source>
</evidence>
<dbReference type="EMBL" id="JACGWX010000002">
    <property type="protein sequence ID" value="MBA8847454.1"/>
    <property type="molecule type" value="Genomic_DNA"/>
</dbReference>
<evidence type="ECO:0000259" key="2">
    <source>
        <dbReference type="Pfam" id="PF13845"/>
    </source>
</evidence>
<keyword evidence="4" id="KW-1185">Reference proteome</keyword>
<evidence type="ECO:0000313" key="3">
    <source>
        <dbReference type="EMBL" id="MBA8847454.1"/>
    </source>
</evidence>
<evidence type="ECO:0000256" key="1">
    <source>
        <dbReference type="SAM" id="SignalP"/>
    </source>
</evidence>
<reference evidence="3 4" key="1">
    <citation type="submission" date="2020-07" db="EMBL/GenBank/DDBJ databases">
        <title>Sequencing the genomes of 1000 actinobacteria strains.</title>
        <authorList>
            <person name="Klenk H.-P."/>
        </authorList>
    </citation>
    <scope>NUCLEOTIDE SEQUENCE [LARGE SCALE GENOMIC DNA]</scope>
    <source>
        <strain evidence="3 4">DSM 19663</strain>
    </source>
</reference>
<protein>
    <recommendedName>
        <fullName evidence="2">Septum formation-related domain-containing protein</fullName>
    </recommendedName>
</protein>
<keyword evidence="1" id="KW-0732">Signal</keyword>
<dbReference type="InterPro" id="IPR026004">
    <property type="entry name" value="Septum_form"/>
</dbReference>
<dbReference type="Proteomes" id="UP000585905">
    <property type="component" value="Unassembled WGS sequence"/>
</dbReference>
<accession>A0A839EB37</accession>
<proteinExistence type="predicted"/>
<feature type="domain" description="Septum formation-related" evidence="2">
    <location>
        <begin position="61"/>
        <end position="155"/>
    </location>
</feature>
<name>A0A839EB37_9MICO</name>
<gene>
    <name evidence="3" type="ORF">FHX53_001039</name>
</gene>
<dbReference type="AlphaFoldDB" id="A0A839EB37"/>
<feature type="signal peptide" evidence="1">
    <location>
        <begin position="1"/>
        <end position="21"/>
    </location>
</feature>